<dbReference type="RefSeq" id="WP_135573973.1">
    <property type="nucleotide sequence ID" value="NZ_RQGK01000007.1"/>
</dbReference>
<evidence type="ECO:0000313" key="2">
    <source>
        <dbReference type="EMBL" id="TGL89914.1"/>
    </source>
</evidence>
<reference evidence="2 3" key="1">
    <citation type="journal article" date="2019" name="PLoS Negl. Trop. Dis.">
        <title>Revisiting the worldwide diversity of Leptospira species in the environment.</title>
        <authorList>
            <person name="Vincent A.T."/>
            <person name="Schiettekatte O."/>
            <person name="Bourhy P."/>
            <person name="Veyrier F.J."/>
            <person name="Picardeau M."/>
        </authorList>
    </citation>
    <scope>NUCLEOTIDE SEQUENCE [LARGE SCALE GENOMIC DNA]</scope>
    <source>
        <strain evidence="2 3">201702445</strain>
    </source>
</reference>
<feature type="compositionally biased region" description="Basic and acidic residues" evidence="1">
    <location>
        <begin position="319"/>
        <end position="332"/>
    </location>
</feature>
<dbReference type="Gene3D" id="1.25.40.10">
    <property type="entry name" value="Tetratricopeptide repeat domain"/>
    <property type="match status" value="1"/>
</dbReference>
<dbReference type="SUPFAM" id="SSF48452">
    <property type="entry name" value="TPR-like"/>
    <property type="match status" value="1"/>
</dbReference>
<protein>
    <recommendedName>
        <fullName evidence="4">Tetratricopeptide repeat protein</fullName>
    </recommendedName>
</protein>
<dbReference type="EMBL" id="RQGM01000004">
    <property type="protein sequence ID" value="TGL89914.1"/>
    <property type="molecule type" value="Genomic_DNA"/>
</dbReference>
<evidence type="ECO:0000256" key="1">
    <source>
        <dbReference type="SAM" id="MobiDB-lite"/>
    </source>
</evidence>
<evidence type="ECO:0000313" key="3">
    <source>
        <dbReference type="Proteomes" id="UP000297613"/>
    </source>
</evidence>
<comment type="caution">
    <text evidence="2">The sequence shown here is derived from an EMBL/GenBank/DDBJ whole genome shotgun (WGS) entry which is preliminary data.</text>
</comment>
<proteinExistence type="predicted"/>
<dbReference type="InterPro" id="IPR011990">
    <property type="entry name" value="TPR-like_helical_dom_sf"/>
</dbReference>
<name>A0A6N4R319_9LEPT</name>
<dbReference type="Proteomes" id="UP000297613">
    <property type="component" value="Unassembled WGS sequence"/>
</dbReference>
<gene>
    <name evidence="2" type="ORF">EHQ83_00515</name>
</gene>
<dbReference type="AlphaFoldDB" id="A0A6N4R319"/>
<feature type="region of interest" description="Disordered" evidence="1">
    <location>
        <begin position="319"/>
        <end position="346"/>
    </location>
</feature>
<accession>A0A6N4R319</accession>
<organism evidence="2 3">
    <name type="scientific">Leptospira yasudae</name>
    <dbReference type="NCBI Taxonomy" id="2202201"/>
    <lineage>
        <taxon>Bacteria</taxon>
        <taxon>Pseudomonadati</taxon>
        <taxon>Spirochaetota</taxon>
        <taxon>Spirochaetia</taxon>
        <taxon>Leptospirales</taxon>
        <taxon>Leptospiraceae</taxon>
        <taxon>Leptospira</taxon>
    </lineage>
</organism>
<sequence>MKKSVFIALVGFLLILPLGFIVLETKLFELRIILERRKILNFSFSSEILRSKFEGIISNKENIKAEMKLNHLQSSMINNTNTTFSLEPNLIHETGAVLINSVRSLSLKAGINLHMNSSKIRLLEHAFALERNQFYKEAYRTYEESFDQFGKQSEEGGFIQLHQGFCLAVQGEFDSALRPLYEVKANHPGTLLSSDAEILISLILKAKQSAKEIENNLDDPEKRAKAFFAKGNYAKALEEIERAKINNPEINYIKGYSLEKTGHQSEAIREYAALAFSDKNKDIAIKANRRLLMLGYYYNAGSEIASLSDKNAERLGDTSEAKEIKTSSEKLKQPSRLFDNGDSESKNEILERDLSKQNQAMLEEVIQKSNQFLKKAEAPPPPKAMIKIVVSDSDPVYANHVVIEGDKARLFSSHFPITLPTFSIESISMDKNATKNSKLIMTKDSNKQSFLKASVDDDSITLMDKVSKKKVQINSAIKIEVIQ</sequence>
<evidence type="ECO:0008006" key="4">
    <source>
        <dbReference type="Google" id="ProtNLM"/>
    </source>
</evidence>